<sequence>MLRILLFVALLVAVAVALPVTSPQLQESASCVYKFISKYVILGYYNIIKSIQNITRNFFNLTGDTISEITPDQLKELIASYEENFEKLINFAVKISENETNNKREIQFLKQLSSVIEQLVQEQSRIMHVKFNNTDSILQALNNVNSVKDLINTIKEIDTVYPDGEITDKHIRIKRAATFATSEEWMNNMLIDIQRQVVQIRKYLDKLCKKHHPTSTTILEVNSGVDISPVDQPNKIAIM</sequence>
<keyword evidence="3" id="KW-1185">Reference proteome</keyword>
<dbReference type="EMBL" id="KQ976899">
    <property type="protein sequence ID" value="KYN07174.1"/>
    <property type="molecule type" value="Genomic_DNA"/>
</dbReference>
<reference evidence="2 3" key="1">
    <citation type="submission" date="2016-03" db="EMBL/GenBank/DDBJ databases">
        <title>Cyphomyrmex costatus WGS genome.</title>
        <authorList>
            <person name="Nygaard S."/>
            <person name="Hu H."/>
            <person name="Boomsma J."/>
            <person name="Zhang G."/>
        </authorList>
    </citation>
    <scope>NUCLEOTIDE SEQUENCE [LARGE SCALE GENOMIC DNA]</scope>
    <source>
        <strain evidence="2">MS0001</strain>
        <tissue evidence="2">Whole body</tissue>
    </source>
</reference>
<evidence type="ECO:0000256" key="1">
    <source>
        <dbReference type="SAM" id="SignalP"/>
    </source>
</evidence>
<feature type="signal peptide" evidence="1">
    <location>
        <begin position="1"/>
        <end position="17"/>
    </location>
</feature>
<organism evidence="2 3">
    <name type="scientific">Cyphomyrmex costatus</name>
    <dbReference type="NCBI Taxonomy" id="456900"/>
    <lineage>
        <taxon>Eukaryota</taxon>
        <taxon>Metazoa</taxon>
        <taxon>Ecdysozoa</taxon>
        <taxon>Arthropoda</taxon>
        <taxon>Hexapoda</taxon>
        <taxon>Insecta</taxon>
        <taxon>Pterygota</taxon>
        <taxon>Neoptera</taxon>
        <taxon>Endopterygota</taxon>
        <taxon>Hymenoptera</taxon>
        <taxon>Apocrita</taxon>
        <taxon>Aculeata</taxon>
        <taxon>Formicoidea</taxon>
        <taxon>Formicidae</taxon>
        <taxon>Myrmicinae</taxon>
        <taxon>Cyphomyrmex</taxon>
    </lineage>
</organism>
<dbReference type="STRING" id="456900.A0A151INX7"/>
<evidence type="ECO:0000313" key="3">
    <source>
        <dbReference type="Proteomes" id="UP000078542"/>
    </source>
</evidence>
<name>A0A151INX7_9HYME</name>
<protein>
    <submittedName>
        <fullName evidence="2">Uncharacterized protein</fullName>
    </submittedName>
</protein>
<dbReference type="Proteomes" id="UP000078542">
    <property type="component" value="Unassembled WGS sequence"/>
</dbReference>
<gene>
    <name evidence="2" type="ORF">ALC62_01840</name>
</gene>
<accession>A0A151INX7</accession>
<evidence type="ECO:0000313" key="2">
    <source>
        <dbReference type="EMBL" id="KYN07174.1"/>
    </source>
</evidence>
<proteinExistence type="predicted"/>
<dbReference type="AlphaFoldDB" id="A0A151INX7"/>
<keyword evidence="1" id="KW-0732">Signal</keyword>
<feature type="chain" id="PRO_5007582252" evidence="1">
    <location>
        <begin position="18"/>
        <end position="239"/>
    </location>
</feature>